<dbReference type="RefSeq" id="WP_126506645.1">
    <property type="nucleotide sequence ID" value="NZ_RXNV01000007.1"/>
</dbReference>
<dbReference type="OrthoDB" id="6398692at2"/>
<evidence type="ECO:0000313" key="2">
    <source>
        <dbReference type="Proteomes" id="UP000282060"/>
    </source>
</evidence>
<protein>
    <submittedName>
        <fullName evidence="1">TIGR02444 family protein</fullName>
    </submittedName>
</protein>
<dbReference type="Proteomes" id="UP000282060">
    <property type="component" value="Unassembled WGS sequence"/>
</dbReference>
<gene>
    <name evidence="1" type="ORF">EKG39_15155</name>
</gene>
<reference evidence="1 2" key="1">
    <citation type="submission" date="2018-12" db="EMBL/GenBank/DDBJ databases">
        <authorList>
            <person name="Yu L."/>
        </authorList>
    </citation>
    <scope>NUCLEOTIDE SEQUENCE [LARGE SCALE GENOMIC DNA]</scope>
    <source>
        <strain evidence="1 2">HAW-EB5</strain>
    </source>
</reference>
<name>A0A3S0I9I6_9GAMM</name>
<comment type="caution">
    <text evidence="1">The sequence shown here is derived from an EMBL/GenBank/DDBJ whole genome shotgun (WGS) entry which is preliminary data.</text>
</comment>
<dbReference type="EMBL" id="RXNV01000007">
    <property type="protein sequence ID" value="RTR30567.1"/>
    <property type="molecule type" value="Genomic_DNA"/>
</dbReference>
<dbReference type="Pfam" id="PF09523">
    <property type="entry name" value="DUF2390"/>
    <property type="match status" value="1"/>
</dbReference>
<evidence type="ECO:0000313" key="1">
    <source>
        <dbReference type="EMBL" id="RTR30567.1"/>
    </source>
</evidence>
<dbReference type="InterPro" id="IPR012659">
    <property type="entry name" value="CHP02444"/>
</dbReference>
<accession>A0A3S0I9I6</accession>
<dbReference type="AlphaFoldDB" id="A0A3S0I9I6"/>
<proteinExistence type="predicted"/>
<keyword evidence="2" id="KW-1185">Reference proteome</keyword>
<organism evidence="1 2">
    <name type="scientific">Shewanella atlantica</name>
    <dbReference type="NCBI Taxonomy" id="271099"/>
    <lineage>
        <taxon>Bacteria</taxon>
        <taxon>Pseudomonadati</taxon>
        <taxon>Pseudomonadota</taxon>
        <taxon>Gammaproteobacteria</taxon>
        <taxon>Alteromonadales</taxon>
        <taxon>Shewanellaceae</taxon>
        <taxon>Shewanella</taxon>
    </lineage>
</organism>
<sequence length="145" mass="17453">MTYLNQFDLSLWVMCDSYYHQHQTLCLQLQDEHQVNVNLLLLSLWLDKQGYLLNPTDWSQMKEEVHHWEERVLLPYRKLRKLSKNSLIEGEYQQMLEVELMLERKSQALILHKLRQLPHEGQSSNLSVFLDLYRLNADEYQHLAA</sequence>
<dbReference type="NCBIfam" id="TIGR02444">
    <property type="entry name" value="TIGR02444 family protein"/>
    <property type="match status" value="1"/>
</dbReference>